<dbReference type="PANTHER" id="PTHR11439:SF465">
    <property type="entry name" value="REVERSE TRANSCRIPTASE TY1_COPIA-TYPE DOMAIN-CONTAINING PROTEIN"/>
    <property type="match status" value="1"/>
</dbReference>
<dbReference type="AlphaFoldDB" id="A0AAW2MC94"/>
<dbReference type="CDD" id="cd09272">
    <property type="entry name" value="RNase_HI_RT_Ty1"/>
    <property type="match status" value="1"/>
</dbReference>
<accession>A0AAW2MC94</accession>
<name>A0AAW2MC94_SESRA</name>
<feature type="domain" description="Reverse transcriptase Ty1/copia-type" evidence="1">
    <location>
        <begin position="220"/>
        <end position="293"/>
    </location>
</feature>
<evidence type="ECO:0000259" key="1">
    <source>
        <dbReference type="Pfam" id="PF07727"/>
    </source>
</evidence>
<evidence type="ECO:0000313" key="2">
    <source>
        <dbReference type="EMBL" id="KAL0329132.1"/>
    </source>
</evidence>
<dbReference type="InterPro" id="IPR013103">
    <property type="entry name" value="RVT_2"/>
</dbReference>
<reference evidence="2" key="2">
    <citation type="journal article" date="2024" name="Plant">
        <title>Genomic evolution and insights into agronomic trait innovations of Sesamum species.</title>
        <authorList>
            <person name="Miao H."/>
            <person name="Wang L."/>
            <person name="Qu L."/>
            <person name="Liu H."/>
            <person name="Sun Y."/>
            <person name="Le M."/>
            <person name="Wang Q."/>
            <person name="Wei S."/>
            <person name="Zheng Y."/>
            <person name="Lin W."/>
            <person name="Duan Y."/>
            <person name="Cao H."/>
            <person name="Xiong S."/>
            <person name="Wang X."/>
            <person name="Wei L."/>
            <person name="Li C."/>
            <person name="Ma Q."/>
            <person name="Ju M."/>
            <person name="Zhao R."/>
            <person name="Li G."/>
            <person name="Mu C."/>
            <person name="Tian Q."/>
            <person name="Mei H."/>
            <person name="Zhang T."/>
            <person name="Gao T."/>
            <person name="Zhang H."/>
        </authorList>
    </citation>
    <scope>NUCLEOTIDE SEQUENCE</scope>
    <source>
        <strain evidence="2">G02</strain>
    </source>
</reference>
<gene>
    <name evidence="2" type="ORF">Sradi_4899900</name>
</gene>
<organism evidence="2">
    <name type="scientific">Sesamum radiatum</name>
    <name type="common">Black benniseed</name>
    <dbReference type="NCBI Taxonomy" id="300843"/>
    <lineage>
        <taxon>Eukaryota</taxon>
        <taxon>Viridiplantae</taxon>
        <taxon>Streptophyta</taxon>
        <taxon>Embryophyta</taxon>
        <taxon>Tracheophyta</taxon>
        <taxon>Spermatophyta</taxon>
        <taxon>Magnoliopsida</taxon>
        <taxon>eudicotyledons</taxon>
        <taxon>Gunneridae</taxon>
        <taxon>Pentapetalae</taxon>
        <taxon>asterids</taxon>
        <taxon>lamiids</taxon>
        <taxon>Lamiales</taxon>
        <taxon>Pedaliaceae</taxon>
        <taxon>Sesamum</taxon>
    </lineage>
</organism>
<dbReference type="PANTHER" id="PTHR11439">
    <property type="entry name" value="GAG-POL-RELATED RETROTRANSPOSON"/>
    <property type="match status" value="1"/>
</dbReference>
<dbReference type="SUPFAM" id="SSF56672">
    <property type="entry name" value="DNA/RNA polymerases"/>
    <property type="match status" value="1"/>
</dbReference>
<dbReference type="EMBL" id="JACGWJ010000022">
    <property type="protein sequence ID" value="KAL0329132.1"/>
    <property type="molecule type" value="Genomic_DNA"/>
</dbReference>
<proteinExistence type="predicted"/>
<comment type="caution">
    <text evidence="2">The sequence shown here is derived from an EMBL/GenBank/DDBJ whole genome shotgun (WGS) entry which is preliminary data.</text>
</comment>
<reference evidence="2" key="1">
    <citation type="submission" date="2020-06" db="EMBL/GenBank/DDBJ databases">
        <authorList>
            <person name="Li T."/>
            <person name="Hu X."/>
            <person name="Zhang T."/>
            <person name="Song X."/>
            <person name="Zhang H."/>
            <person name="Dai N."/>
            <person name="Sheng W."/>
            <person name="Hou X."/>
            <person name="Wei L."/>
        </authorList>
    </citation>
    <scope>NUCLEOTIDE SEQUENCE</scope>
    <source>
        <strain evidence="2">G02</strain>
        <tissue evidence="2">Leaf</tissue>
    </source>
</reference>
<sequence length="514" mass="57947">MKLIKGSLQQEEQVNFAQTDDFAGEHFAFASYEKSVQESNITLAIGKLMENLYIIDKGSFCPEVTISTPTLEISFWNSIQQETSFNSPQSFWLLMFGIITNQGLTLKPVFPQALIRTTFVSQACKNPHWVEAMEKELYALENNETWELTTLPRDKKAMCSKWVFKLKMNPDGSVEPKNVTVRVLLAIATVKSWPLFQLDVNNAFLHGHIEEDVYMTPPKDDILLTGSSTSDIDAVKTYMDRLFTIKDLGPAKYFLGLQLPRSDHGLLVFQTKYLTDILEDANMMDAKPTSTPIPPGFKFSHDDGSLLPSPDKYRRHVGHLLYLRFSRPDISFSVQQLSQFLQHPRTSHWAAAIHVLRYLKGTISLGLFFSAHSSLQLSAYSDTSWAACLDSRRSVTGSCVFLGSSLISWKTKKQAIVSRSSAEAEYRSMGSTVCELLWISYILCELQVDLQLPIPQCGFGFMNFKDEQSMREAMEAINYQELNGRITSRSTRISPAKAVAEEDFGALVVKVVMA</sequence>
<dbReference type="Pfam" id="PF07727">
    <property type="entry name" value="RVT_2"/>
    <property type="match status" value="2"/>
</dbReference>
<feature type="domain" description="Reverse transcriptase Ty1/copia-type" evidence="1">
    <location>
        <begin position="180"/>
        <end position="218"/>
    </location>
</feature>
<dbReference type="InterPro" id="IPR043502">
    <property type="entry name" value="DNA/RNA_pol_sf"/>
</dbReference>
<protein>
    <submittedName>
        <fullName evidence="2">Retrovirus-related Pol polyprotein from transposon RE2</fullName>
    </submittedName>
</protein>